<feature type="region of interest" description="Disordered" evidence="1">
    <location>
        <begin position="1"/>
        <end position="40"/>
    </location>
</feature>
<feature type="region of interest" description="Disordered" evidence="1">
    <location>
        <begin position="119"/>
        <end position="149"/>
    </location>
</feature>
<keyword evidence="3" id="KW-1185">Reference proteome</keyword>
<protein>
    <submittedName>
        <fullName evidence="2">Uncharacterized protein</fullName>
    </submittedName>
</protein>
<proteinExistence type="predicted"/>
<name>A0ABW6XY75_9ACTN</name>
<evidence type="ECO:0000313" key="2">
    <source>
        <dbReference type="EMBL" id="MFF5922462.1"/>
    </source>
</evidence>
<organism evidence="2 3">
    <name type="scientific">Streptomyces flavochromogenes</name>
    <dbReference type="NCBI Taxonomy" id="68199"/>
    <lineage>
        <taxon>Bacteria</taxon>
        <taxon>Bacillati</taxon>
        <taxon>Actinomycetota</taxon>
        <taxon>Actinomycetes</taxon>
        <taxon>Kitasatosporales</taxon>
        <taxon>Streptomycetaceae</taxon>
        <taxon>Streptomyces</taxon>
    </lineage>
</organism>
<comment type="caution">
    <text evidence="2">The sequence shown here is derived from an EMBL/GenBank/DDBJ whole genome shotgun (WGS) entry which is preliminary data.</text>
</comment>
<reference evidence="2 3" key="1">
    <citation type="submission" date="2024-10" db="EMBL/GenBank/DDBJ databases">
        <title>The Natural Products Discovery Center: Release of the First 8490 Sequenced Strains for Exploring Actinobacteria Biosynthetic Diversity.</title>
        <authorList>
            <person name="Kalkreuter E."/>
            <person name="Kautsar S.A."/>
            <person name="Yang D."/>
            <person name="Bader C.D."/>
            <person name="Teijaro C.N."/>
            <person name="Fluegel L."/>
            <person name="Davis C.M."/>
            <person name="Simpson J.R."/>
            <person name="Lauterbach L."/>
            <person name="Steele A.D."/>
            <person name="Gui C."/>
            <person name="Meng S."/>
            <person name="Li G."/>
            <person name="Viehrig K."/>
            <person name="Ye F."/>
            <person name="Su P."/>
            <person name="Kiefer A.F."/>
            <person name="Nichols A."/>
            <person name="Cepeda A.J."/>
            <person name="Yan W."/>
            <person name="Fan B."/>
            <person name="Jiang Y."/>
            <person name="Adhikari A."/>
            <person name="Zheng C.-J."/>
            <person name="Schuster L."/>
            <person name="Cowan T.M."/>
            <person name="Smanski M.J."/>
            <person name="Chevrette M.G."/>
            <person name="De Carvalho L.P.S."/>
            <person name="Shen B."/>
        </authorList>
    </citation>
    <scope>NUCLEOTIDE SEQUENCE [LARGE SCALE GENOMIC DNA]</scope>
    <source>
        <strain evidence="2 3">NPDC012605</strain>
    </source>
</reference>
<dbReference type="Proteomes" id="UP001602370">
    <property type="component" value="Unassembled WGS sequence"/>
</dbReference>
<sequence length="335" mass="34965">MSQRHLPPPRTGPTAGTGQPAGVGGAARAGQTARADGRPTLGFAARTTVRVADRAITAAAARAGAPGGLRFTERQLYYETCRVLSPGSTLLRGRVPGTPAPVLRLPVFTRALEARGRETVPGLLPPLPDPAARVEPPLSREPSGSSGAYEPDLYDYGLPRLLMCQDRSIAGMLLANHVHLEAACPVFAASDALPLDPRLLAALQRTEGATVYVLHDASPAGIAFPALVRDGLGPVPGVRVVSLGLVPRHAAALRLPTGRGPAPGPAGLAALPAALRPREADWLAEGRFAEVAAVPPDRLVRTVLRLTRGPRPPRDSLWSGLRGLRGSGFMTWPAA</sequence>
<evidence type="ECO:0000256" key="1">
    <source>
        <dbReference type="SAM" id="MobiDB-lite"/>
    </source>
</evidence>
<dbReference type="EMBL" id="JBIBDZ010000010">
    <property type="protein sequence ID" value="MFF5922462.1"/>
    <property type="molecule type" value="Genomic_DNA"/>
</dbReference>
<dbReference type="RefSeq" id="WP_051819868.1">
    <property type="nucleotide sequence ID" value="NZ_JBIBDZ010000010.1"/>
</dbReference>
<accession>A0ABW6XY75</accession>
<feature type="compositionally biased region" description="Pro residues" evidence="1">
    <location>
        <begin position="1"/>
        <end position="11"/>
    </location>
</feature>
<evidence type="ECO:0000313" key="3">
    <source>
        <dbReference type="Proteomes" id="UP001602370"/>
    </source>
</evidence>
<gene>
    <name evidence="2" type="ORF">ACFY8C_29610</name>
</gene>